<proteinExistence type="predicted"/>
<accession>A0A7N0UYL4</accession>
<dbReference type="PANTHER" id="PTHR34197">
    <property type="entry name" value="OS04G0591300 PROTEIN"/>
    <property type="match status" value="1"/>
</dbReference>
<dbReference type="EnsemblPlants" id="Kaladp0091s0036.1.v1.1">
    <property type="protein sequence ID" value="Kaladp0091s0036.1.v1.1.CDS.1"/>
    <property type="gene ID" value="Kaladp0091s0036.v1.1"/>
</dbReference>
<organism evidence="2 3">
    <name type="scientific">Kalanchoe fedtschenkoi</name>
    <name type="common">Lavender scallops</name>
    <name type="synonym">South American air plant</name>
    <dbReference type="NCBI Taxonomy" id="63787"/>
    <lineage>
        <taxon>Eukaryota</taxon>
        <taxon>Viridiplantae</taxon>
        <taxon>Streptophyta</taxon>
        <taxon>Embryophyta</taxon>
        <taxon>Tracheophyta</taxon>
        <taxon>Spermatophyta</taxon>
        <taxon>Magnoliopsida</taxon>
        <taxon>eudicotyledons</taxon>
        <taxon>Gunneridae</taxon>
        <taxon>Pentapetalae</taxon>
        <taxon>Saxifragales</taxon>
        <taxon>Crassulaceae</taxon>
        <taxon>Kalanchoe</taxon>
    </lineage>
</organism>
<dbReference type="Gramene" id="Kaladp0091s0036.1.v1.1">
    <property type="protein sequence ID" value="Kaladp0091s0036.1.v1.1.CDS.1"/>
    <property type="gene ID" value="Kaladp0091s0036.v1.1"/>
</dbReference>
<sequence length="188" mass="21039">MAYVDEEEVWKCETHPSKRRRHGVCPLCLRDRLVTLCSNCANVRPCDCPEPPAGELKRSRSLAVSSLFLRSKSTHKAAHSLPPRGKSSSSSFWSKLNRKKREKQVESDADEKSSGRGSGRGGDDRQQKITMMMRSKSVGMALFSNFGSLREGGSRSEKTKWWFRGPIKGLKQSKAAKVNHENSPTCKV</sequence>
<keyword evidence="3" id="KW-1185">Reference proteome</keyword>
<feature type="compositionally biased region" description="Basic and acidic residues" evidence="1">
    <location>
        <begin position="103"/>
        <end position="114"/>
    </location>
</feature>
<evidence type="ECO:0000313" key="3">
    <source>
        <dbReference type="Proteomes" id="UP000594263"/>
    </source>
</evidence>
<dbReference type="Proteomes" id="UP000594263">
    <property type="component" value="Unplaced"/>
</dbReference>
<reference evidence="2" key="1">
    <citation type="submission" date="2021-01" db="UniProtKB">
        <authorList>
            <consortium name="EnsemblPlants"/>
        </authorList>
    </citation>
    <scope>IDENTIFICATION</scope>
</reference>
<dbReference type="PANTHER" id="PTHR34197:SF2">
    <property type="entry name" value="OS04G0591300 PROTEIN"/>
    <property type="match status" value="1"/>
</dbReference>
<dbReference type="AlphaFoldDB" id="A0A7N0UYL4"/>
<name>A0A7N0UYL4_KALFE</name>
<evidence type="ECO:0000256" key="1">
    <source>
        <dbReference type="SAM" id="MobiDB-lite"/>
    </source>
</evidence>
<protein>
    <submittedName>
        <fullName evidence="2">Uncharacterized protein</fullName>
    </submittedName>
</protein>
<feature type="region of interest" description="Disordered" evidence="1">
    <location>
        <begin position="73"/>
        <end position="127"/>
    </location>
</feature>
<evidence type="ECO:0000313" key="2">
    <source>
        <dbReference type="EnsemblPlants" id="Kaladp0091s0036.1.v1.1.CDS.1"/>
    </source>
</evidence>